<dbReference type="EMBL" id="BAAABM010000049">
    <property type="protein sequence ID" value="GAA0357572.1"/>
    <property type="molecule type" value="Genomic_DNA"/>
</dbReference>
<evidence type="ECO:0000256" key="1">
    <source>
        <dbReference type="SAM" id="SignalP"/>
    </source>
</evidence>
<evidence type="ECO:0000313" key="2">
    <source>
        <dbReference type="EMBL" id="GAA0357572.1"/>
    </source>
</evidence>
<feature type="chain" id="PRO_5046254253" description="WxL domain-containing protein" evidence="1">
    <location>
        <begin position="33"/>
        <end position="195"/>
    </location>
</feature>
<organism evidence="2 3">
    <name type="scientific">Actinoallomurus spadix</name>
    <dbReference type="NCBI Taxonomy" id="79912"/>
    <lineage>
        <taxon>Bacteria</taxon>
        <taxon>Bacillati</taxon>
        <taxon>Actinomycetota</taxon>
        <taxon>Actinomycetes</taxon>
        <taxon>Streptosporangiales</taxon>
        <taxon>Thermomonosporaceae</taxon>
        <taxon>Actinoallomurus</taxon>
    </lineage>
</organism>
<comment type="caution">
    <text evidence="2">The sequence shown here is derived from an EMBL/GenBank/DDBJ whole genome shotgun (WGS) entry which is preliminary data.</text>
</comment>
<keyword evidence="1" id="KW-0732">Signal</keyword>
<name>A0ABN0X820_9ACTN</name>
<evidence type="ECO:0008006" key="4">
    <source>
        <dbReference type="Google" id="ProtNLM"/>
    </source>
</evidence>
<proteinExistence type="predicted"/>
<evidence type="ECO:0000313" key="3">
    <source>
        <dbReference type="Proteomes" id="UP001501822"/>
    </source>
</evidence>
<reference evidence="2 3" key="1">
    <citation type="journal article" date="2019" name="Int. J. Syst. Evol. Microbiol.">
        <title>The Global Catalogue of Microorganisms (GCM) 10K type strain sequencing project: providing services to taxonomists for standard genome sequencing and annotation.</title>
        <authorList>
            <consortium name="The Broad Institute Genomics Platform"/>
            <consortium name="The Broad Institute Genome Sequencing Center for Infectious Disease"/>
            <person name="Wu L."/>
            <person name="Ma J."/>
        </authorList>
    </citation>
    <scope>NUCLEOTIDE SEQUENCE [LARGE SCALE GENOMIC DNA]</scope>
    <source>
        <strain evidence="2 3">JCM 3146</strain>
    </source>
</reference>
<protein>
    <recommendedName>
        <fullName evidence="4">WxL domain-containing protein</fullName>
    </recommendedName>
</protein>
<dbReference type="Proteomes" id="UP001501822">
    <property type="component" value="Unassembled WGS sequence"/>
</dbReference>
<keyword evidence="3" id="KW-1185">Reference proteome</keyword>
<gene>
    <name evidence="2" type="ORF">GCM10010151_54000</name>
</gene>
<dbReference type="RefSeq" id="WP_252810222.1">
    <property type="nucleotide sequence ID" value="NZ_BAAABM010000049.1"/>
</dbReference>
<accession>A0ABN0X820</accession>
<feature type="signal peptide" evidence="1">
    <location>
        <begin position="1"/>
        <end position="32"/>
    </location>
</feature>
<sequence length="195" mass="19050">MSGIRRLSIALAGGAALTAALLIAPPAPRGWAGTCPASTTCPTTVTFSVTAPGTLTINVPGGPVNLGGNAPGNQVTGQLGAVTVADQRAALAATWTATVSATNFTTGGNDPAEIVPASDVAYWSGPATATTGTGTFVPGQADAAAAVTLDQSRTAFSKTTGSGDNSATWNPTLVITIPAQAVAGTYTGTVNHQVA</sequence>